<dbReference type="SUPFAM" id="SSF52402">
    <property type="entry name" value="Adenine nucleotide alpha hydrolases-like"/>
    <property type="match status" value="1"/>
</dbReference>
<evidence type="ECO:0000313" key="3">
    <source>
        <dbReference type="EMBL" id="MCX4238782.1"/>
    </source>
</evidence>
<proteinExistence type="predicted"/>
<dbReference type="Gene3D" id="3.40.50.620">
    <property type="entry name" value="HUPs"/>
    <property type="match status" value="1"/>
</dbReference>
<gene>
    <name evidence="3" type="ORF">K3769_39625</name>
</gene>
<comment type="caution">
    <text evidence="3">The sequence shown here is derived from an EMBL/GenBank/DDBJ whole genome shotgun (WGS) entry which is preliminary data.</text>
</comment>
<feature type="region of interest" description="Disordered" evidence="1">
    <location>
        <begin position="163"/>
        <end position="202"/>
    </location>
</feature>
<dbReference type="PANTHER" id="PTHR46553:SF3">
    <property type="entry name" value="ADENINE NUCLEOTIDE ALPHA HYDROLASES-LIKE SUPERFAMILY PROTEIN"/>
    <property type="match status" value="1"/>
</dbReference>
<dbReference type="Pfam" id="PF00582">
    <property type="entry name" value="Usp"/>
    <property type="match status" value="1"/>
</dbReference>
<feature type="domain" description="UspA" evidence="2">
    <location>
        <begin position="21"/>
        <end position="158"/>
    </location>
</feature>
<dbReference type="CDD" id="cd00293">
    <property type="entry name" value="USP-like"/>
    <property type="match status" value="1"/>
</dbReference>
<dbReference type="EMBL" id="JAIFZO010000002">
    <property type="protein sequence ID" value="MCX4238782.1"/>
    <property type="molecule type" value="Genomic_DNA"/>
</dbReference>
<reference evidence="3" key="1">
    <citation type="journal article" date="2022" name="bioRxiv">
        <title>Discovery and biosynthetic assessment of Streptomyces ortus sp nov. isolated from a deep-sea sponge.</title>
        <authorList>
            <person name="Williams S.E."/>
        </authorList>
    </citation>
    <scope>NUCLEOTIDE SEQUENCE</scope>
    <source>
        <strain evidence="3">A15ISP2-DRY2</strain>
    </source>
</reference>
<dbReference type="InterPro" id="IPR006016">
    <property type="entry name" value="UspA"/>
</dbReference>
<name>A0ABT3VFQ3_9ACTN</name>
<dbReference type="PANTHER" id="PTHR46553">
    <property type="entry name" value="ADENINE NUCLEOTIDE ALPHA HYDROLASES-LIKE SUPERFAMILY PROTEIN"/>
    <property type="match status" value="1"/>
</dbReference>
<keyword evidence="4" id="KW-1185">Reference proteome</keyword>
<evidence type="ECO:0000313" key="4">
    <source>
        <dbReference type="Proteomes" id="UP001165590"/>
    </source>
</evidence>
<sequence>MREPVSGHRAPGQVVRGAGDIVVGVDGSAASTAALRWAALQARALRAEVTVVHAWEPTVRGLAPYAPVSARPTAEEERLRAAQVLAATVRDVFGQRIDTCVRAVLVEGPPAPVLLRYARGALLLALGRGAHGELGLSPVGAVGRECLRHAVVPVVAVPAATRTPAMSPPAGAPMAVPSGRGAAWPRPPRATSRTPARTPCAD</sequence>
<evidence type="ECO:0000256" key="1">
    <source>
        <dbReference type="SAM" id="MobiDB-lite"/>
    </source>
</evidence>
<protein>
    <submittedName>
        <fullName evidence="3">Universal stress protein</fullName>
    </submittedName>
</protein>
<organism evidence="3 4">
    <name type="scientific">Streptomyces ortus</name>
    <dbReference type="NCBI Taxonomy" id="2867268"/>
    <lineage>
        <taxon>Bacteria</taxon>
        <taxon>Bacillati</taxon>
        <taxon>Actinomycetota</taxon>
        <taxon>Actinomycetes</taxon>
        <taxon>Kitasatosporales</taxon>
        <taxon>Streptomycetaceae</taxon>
        <taxon>Streptomyces</taxon>
    </lineage>
</organism>
<feature type="compositionally biased region" description="Low complexity" evidence="1">
    <location>
        <begin position="172"/>
        <end position="202"/>
    </location>
</feature>
<evidence type="ECO:0000259" key="2">
    <source>
        <dbReference type="Pfam" id="PF00582"/>
    </source>
</evidence>
<dbReference type="RefSeq" id="WP_267031047.1">
    <property type="nucleotide sequence ID" value="NZ_JAIFZO010000002.1"/>
</dbReference>
<dbReference type="Proteomes" id="UP001165590">
    <property type="component" value="Unassembled WGS sequence"/>
</dbReference>
<dbReference type="InterPro" id="IPR014729">
    <property type="entry name" value="Rossmann-like_a/b/a_fold"/>
</dbReference>
<accession>A0ABT3VFQ3</accession>